<dbReference type="RefSeq" id="WP_009634998.1">
    <property type="nucleotide sequence ID" value="NZ_CP165628.1"/>
</dbReference>
<sequence length="210" mass="23945">MSKLISREHILEDLPEIAWIKSDELREKTIDAWEWALSRSSFNRVIDIPGEGSPNVFTMHTRMQDAHLRGVTRLALKFAEEFETTFPQVRIDHDILIAGGLIHDIGKTWEFDPVNQQRWREQGDRYGEPSYRHSTYGVHVLLSVGMPEEIAHISIGHALEGKFIGLSTECWIIQQADHAYWHVAAALGLCKEDTVAFAGPSLRMRKTVNS</sequence>
<dbReference type="EMBL" id="CP165628">
    <property type="protein sequence ID" value="XDU74330.1"/>
    <property type="molecule type" value="Genomic_DNA"/>
</dbReference>
<evidence type="ECO:0000259" key="1">
    <source>
        <dbReference type="Pfam" id="PF01966"/>
    </source>
</evidence>
<proteinExistence type="predicted"/>
<dbReference type="InterPro" id="IPR006674">
    <property type="entry name" value="HD_domain"/>
</dbReference>
<dbReference type="NCBIfam" id="TIGR00277">
    <property type="entry name" value="HDIG"/>
    <property type="match status" value="1"/>
</dbReference>
<evidence type="ECO:0000313" key="2">
    <source>
        <dbReference type="EMBL" id="XDU74330.1"/>
    </source>
</evidence>
<dbReference type="InterPro" id="IPR006675">
    <property type="entry name" value="HDIG_dom"/>
</dbReference>
<dbReference type="Pfam" id="PF01966">
    <property type="entry name" value="HD"/>
    <property type="match status" value="1"/>
</dbReference>
<dbReference type="AlphaFoldDB" id="A0AB39VUT7"/>
<name>A0AB39VUT7_9GAMM</name>
<dbReference type="CDD" id="cd00077">
    <property type="entry name" value="HDc"/>
    <property type="match status" value="1"/>
</dbReference>
<gene>
    <name evidence="2" type="ORF">AB3G37_09765</name>
</gene>
<organism evidence="2">
    <name type="scientific">Rouxiella sp. WC2420</name>
    <dbReference type="NCBI Taxonomy" id="3234145"/>
    <lineage>
        <taxon>Bacteria</taxon>
        <taxon>Pseudomonadati</taxon>
        <taxon>Pseudomonadota</taxon>
        <taxon>Gammaproteobacteria</taxon>
        <taxon>Enterobacterales</taxon>
        <taxon>Yersiniaceae</taxon>
        <taxon>Rouxiella</taxon>
    </lineage>
</organism>
<dbReference type="SUPFAM" id="SSF109604">
    <property type="entry name" value="HD-domain/PDEase-like"/>
    <property type="match status" value="1"/>
</dbReference>
<accession>A0AB39VUT7</accession>
<dbReference type="InterPro" id="IPR003607">
    <property type="entry name" value="HD/PDEase_dom"/>
</dbReference>
<dbReference type="Gene3D" id="1.10.3210.10">
    <property type="entry name" value="Hypothetical protein af1432"/>
    <property type="match status" value="1"/>
</dbReference>
<reference evidence="2" key="1">
    <citation type="submission" date="2024-07" db="EMBL/GenBank/DDBJ databases">
        <authorList>
            <person name="Biller S.J."/>
        </authorList>
    </citation>
    <scope>NUCLEOTIDE SEQUENCE</scope>
    <source>
        <strain evidence="2">WC2420</strain>
    </source>
</reference>
<feature type="domain" description="HD" evidence="1">
    <location>
        <begin position="66"/>
        <end position="178"/>
    </location>
</feature>
<protein>
    <submittedName>
        <fullName evidence="2">HD domain-containing protein</fullName>
    </submittedName>
</protein>